<organism evidence="12">
    <name type="scientific">uncultured Alphaproteobacteria bacterium</name>
    <dbReference type="NCBI Taxonomy" id="91750"/>
    <lineage>
        <taxon>Bacteria</taxon>
        <taxon>Pseudomonadati</taxon>
        <taxon>Pseudomonadota</taxon>
        <taxon>Alphaproteobacteria</taxon>
        <taxon>environmental samples</taxon>
    </lineage>
</organism>
<keyword evidence="6 8" id="KW-0472">Membrane</keyword>
<feature type="transmembrane region" description="Helical" evidence="8">
    <location>
        <begin position="619"/>
        <end position="649"/>
    </location>
</feature>
<dbReference type="GO" id="GO:0008381">
    <property type="term" value="F:mechanosensitive monoatomic ion channel activity"/>
    <property type="evidence" value="ECO:0007669"/>
    <property type="project" value="UniProtKB-ARBA"/>
</dbReference>
<dbReference type="Pfam" id="PF21082">
    <property type="entry name" value="MS_channel_3rd"/>
    <property type="match status" value="1"/>
</dbReference>
<feature type="domain" description="Mechanosensitive ion channel MscS C-terminal" evidence="11">
    <location>
        <begin position="711"/>
        <end position="793"/>
    </location>
</feature>
<feature type="region of interest" description="Disordered" evidence="7">
    <location>
        <begin position="820"/>
        <end position="840"/>
    </location>
</feature>
<proteinExistence type="inferred from homology"/>
<dbReference type="Gene3D" id="2.30.30.60">
    <property type="match status" value="1"/>
</dbReference>
<evidence type="ECO:0000256" key="5">
    <source>
        <dbReference type="ARBA" id="ARBA00022989"/>
    </source>
</evidence>
<keyword evidence="9" id="KW-0732">Signal</keyword>
<dbReference type="PANTHER" id="PTHR30347">
    <property type="entry name" value="POTASSIUM CHANNEL RELATED"/>
    <property type="match status" value="1"/>
</dbReference>
<dbReference type="Gene3D" id="1.10.287.1260">
    <property type="match status" value="1"/>
</dbReference>
<dbReference type="InterPro" id="IPR011014">
    <property type="entry name" value="MscS_channel_TM-2"/>
</dbReference>
<comment type="subcellular location">
    <subcellularLocation>
        <location evidence="1">Cell membrane</location>
        <topology evidence="1">Multi-pass membrane protein</topology>
    </subcellularLocation>
</comment>
<evidence type="ECO:0000256" key="3">
    <source>
        <dbReference type="ARBA" id="ARBA00022475"/>
    </source>
</evidence>
<dbReference type="SUPFAM" id="SSF82861">
    <property type="entry name" value="Mechanosensitive channel protein MscS (YggB), transmembrane region"/>
    <property type="match status" value="1"/>
</dbReference>
<dbReference type="InterPro" id="IPR010920">
    <property type="entry name" value="LSM_dom_sf"/>
</dbReference>
<dbReference type="AlphaFoldDB" id="A0A6G8F262"/>
<evidence type="ECO:0000256" key="6">
    <source>
        <dbReference type="ARBA" id="ARBA00023136"/>
    </source>
</evidence>
<keyword evidence="4 8" id="KW-0812">Transmembrane</keyword>
<feature type="transmembrane region" description="Helical" evidence="8">
    <location>
        <begin position="425"/>
        <end position="444"/>
    </location>
</feature>
<evidence type="ECO:0000256" key="7">
    <source>
        <dbReference type="SAM" id="MobiDB-lite"/>
    </source>
</evidence>
<dbReference type="InterPro" id="IPR006685">
    <property type="entry name" value="MscS_channel_2nd"/>
</dbReference>
<evidence type="ECO:0000259" key="11">
    <source>
        <dbReference type="Pfam" id="PF21082"/>
    </source>
</evidence>
<gene>
    <name evidence="12" type="ORF">PlAlph_1230</name>
</gene>
<dbReference type="Gene3D" id="3.30.70.100">
    <property type="match status" value="1"/>
</dbReference>
<reference evidence="12" key="1">
    <citation type="journal article" date="2020" name="J. ISSAAS">
        <title>Lactobacilli and other gastrointestinal microbiota of Peromyscus leucopus, reservoir host for agents of Lyme disease and other zoonoses in North America.</title>
        <authorList>
            <person name="Milovic A."/>
            <person name="Bassam K."/>
            <person name="Shao H."/>
            <person name="Chatzistamou I."/>
            <person name="Tufts D.M."/>
            <person name="Diuk-Wasser M."/>
            <person name="Barbour A.G."/>
        </authorList>
    </citation>
    <scope>NUCLEOTIDE SEQUENCE</scope>
    <source>
        <strain evidence="12">LL90</strain>
    </source>
</reference>
<feature type="transmembrane region" description="Helical" evidence="8">
    <location>
        <begin position="216"/>
        <end position="237"/>
    </location>
</feature>
<dbReference type="InterPro" id="IPR049278">
    <property type="entry name" value="MS_channel_C"/>
</dbReference>
<dbReference type="InterPro" id="IPR011066">
    <property type="entry name" value="MscS_channel_C_sf"/>
</dbReference>
<feature type="chain" id="PRO_5026281343" evidence="9">
    <location>
        <begin position="22"/>
        <end position="840"/>
    </location>
</feature>
<dbReference type="GO" id="GO:0005886">
    <property type="term" value="C:plasma membrane"/>
    <property type="evidence" value="ECO:0007669"/>
    <property type="project" value="UniProtKB-SubCell"/>
</dbReference>
<dbReference type="PANTHER" id="PTHR30347:SF1">
    <property type="entry name" value="MECHANOSENSITIVE CHANNEL MSCK"/>
    <property type="match status" value="1"/>
</dbReference>
<dbReference type="SUPFAM" id="SSF50182">
    <property type="entry name" value="Sm-like ribonucleoproteins"/>
    <property type="match status" value="1"/>
</dbReference>
<dbReference type="InterPro" id="IPR052702">
    <property type="entry name" value="MscS-like_channel"/>
</dbReference>
<dbReference type="EMBL" id="MN990728">
    <property type="protein sequence ID" value="QIM10369.1"/>
    <property type="molecule type" value="Genomic_DNA"/>
</dbReference>
<sequence length="840" mass="94321">MKKWVCFWLMAMFIAAMPAKAENTAAKKEVDARTFVVSSLASTIDYASVGRELNNIEDALKSGNVDSRTISKYVSYLGTTSSQLQESRKQLDSDYKSVSKRVEALGEVPQDGTEELPVIAEKRKEYNEELVYQKGRIAEADLLINRTDELTAMIASVRKQALIGNLLFYQEPIIYPGNFLKAAGEFMSFGFNILISPFVWYDDLGEDERDAVKANVFPVLLMIAAALSFGIFLRIMIIRRLGYKRDIEGIPPYFTKVVAAFFVACAYGVIPAVLLGGFLVWAIHTHILTIGFFGLVLSSGLYYSLYIFLSNAAIRVVFAPYNPKWRLVNMETEKAKRLTKAFYISFFMIGVCAMLQHIADEANSSLELLYFISIISTAVKSFCAVWVIKRFFWEDTSDTDENADELADEAAVEEADNRTRRALRVIFISIVSAIAVIGISLFGYPRLSEFIVNRFMYTVLVIVAILVLRMALFDLVKKVLLLNFWVKKLRLRRQLLSKIDFWLSVTINPIFMILALLAVLTLWGVSTDILLQSIRKLFFGFKVGGVEISLFLIILGIAIFFASITVVRILRRKLLENILSHLDIEDGIKHSLASGFGFVGFIISVFLAIAVMGGDLSNVALVAGALSVGIGLGLQNIVNNFVSGIILLFERPVKVGDWVIINGEEGKIKQINIRSTEVETFNRASVIIPNATLLSNSVTNLTHGNNWMRFKVPVGVAYGSDVYKVKQILLECAAANKKVLKKPEPYVLFQNFGSSSLDFELRGYSSNIWDGWAIPSELRFEINRRFIEEGIEIPFQQMVVHRGSEVAKATQEQFYALRNKKAEQDENEPVKTKKAKNEDK</sequence>
<feature type="transmembrane region" description="Helical" evidence="8">
    <location>
        <begin position="456"/>
        <end position="480"/>
    </location>
</feature>
<feature type="domain" description="Mechanosensitive ion channel MscS" evidence="10">
    <location>
        <begin position="636"/>
        <end position="703"/>
    </location>
</feature>
<evidence type="ECO:0000256" key="2">
    <source>
        <dbReference type="ARBA" id="ARBA00008017"/>
    </source>
</evidence>
<feature type="signal peptide" evidence="9">
    <location>
        <begin position="1"/>
        <end position="21"/>
    </location>
</feature>
<protein>
    <submittedName>
        <fullName evidence="12">Mechanosensitive ion channel protein MscS</fullName>
    </submittedName>
</protein>
<evidence type="ECO:0000256" key="1">
    <source>
        <dbReference type="ARBA" id="ARBA00004651"/>
    </source>
</evidence>
<comment type="similarity">
    <text evidence="2">Belongs to the MscS (TC 1.A.23) family.</text>
</comment>
<keyword evidence="3" id="KW-1003">Cell membrane</keyword>
<dbReference type="SUPFAM" id="SSF82689">
    <property type="entry name" value="Mechanosensitive channel protein MscS (YggB), C-terminal domain"/>
    <property type="match status" value="1"/>
</dbReference>
<feature type="transmembrane region" description="Helical" evidence="8">
    <location>
        <begin position="341"/>
        <end position="358"/>
    </location>
</feature>
<feature type="transmembrane region" description="Helical" evidence="8">
    <location>
        <begin position="591"/>
        <end position="613"/>
    </location>
</feature>
<evidence type="ECO:0000256" key="9">
    <source>
        <dbReference type="SAM" id="SignalP"/>
    </source>
</evidence>
<name>A0A6G8F262_9PROT</name>
<feature type="transmembrane region" description="Helical" evidence="8">
    <location>
        <begin position="257"/>
        <end position="283"/>
    </location>
</feature>
<dbReference type="InterPro" id="IPR023408">
    <property type="entry name" value="MscS_beta-dom_sf"/>
</dbReference>
<dbReference type="Pfam" id="PF00924">
    <property type="entry name" value="MS_channel_2nd"/>
    <property type="match status" value="1"/>
</dbReference>
<evidence type="ECO:0000256" key="4">
    <source>
        <dbReference type="ARBA" id="ARBA00022692"/>
    </source>
</evidence>
<feature type="transmembrane region" description="Helical" evidence="8">
    <location>
        <begin position="370"/>
        <end position="388"/>
    </location>
</feature>
<keyword evidence="5 8" id="KW-1133">Transmembrane helix</keyword>
<accession>A0A6G8F262</accession>
<feature type="transmembrane region" description="Helical" evidence="8">
    <location>
        <begin position="545"/>
        <end position="570"/>
    </location>
</feature>
<evidence type="ECO:0000259" key="10">
    <source>
        <dbReference type="Pfam" id="PF00924"/>
    </source>
</evidence>
<evidence type="ECO:0000313" key="12">
    <source>
        <dbReference type="EMBL" id="QIM10369.1"/>
    </source>
</evidence>
<evidence type="ECO:0000256" key="8">
    <source>
        <dbReference type="SAM" id="Phobius"/>
    </source>
</evidence>
<feature type="transmembrane region" description="Helical" evidence="8">
    <location>
        <begin position="501"/>
        <end position="525"/>
    </location>
</feature>